<feature type="region of interest" description="Disordered" evidence="1">
    <location>
        <begin position="209"/>
        <end position="345"/>
    </location>
</feature>
<name>A0A6P8IEU1_ACTTE</name>
<evidence type="ECO:0000313" key="4">
    <source>
        <dbReference type="Proteomes" id="UP000515163"/>
    </source>
</evidence>
<dbReference type="RefSeq" id="XP_031564745.1">
    <property type="nucleotide sequence ID" value="XM_031708885.1"/>
</dbReference>
<dbReference type="Pfam" id="PF00188">
    <property type="entry name" value="CAP"/>
    <property type="match status" value="1"/>
</dbReference>
<dbReference type="OrthoDB" id="337038at2759"/>
<dbReference type="Gene3D" id="3.40.33.10">
    <property type="entry name" value="CAP"/>
    <property type="match status" value="1"/>
</dbReference>
<evidence type="ECO:0000259" key="3">
    <source>
        <dbReference type="Pfam" id="PF00188"/>
    </source>
</evidence>
<keyword evidence="2" id="KW-0732">Signal</keyword>
<dbReference type="Proteomes" id="UP000515163">
    <property type="component" value="Unplaced"/>
</dbReference>
<proteinExistence type="predicted"/>
<feature type="compositionally biased region" description="Basic and acidic residues" evidence="1">
    <location>
        <begin position="291"/>
        <end position="305"/>
    </location>
</feature>
<organism evidence="4 5">
    <name type="scientific">Actinia tenebrosa</name>
    <name type="common">Australian red waratah sea anemone</name>
    <dbReference type="NCBI Taxonomy" id="6105"/>
    <lineage>
        <taxon>Eukaryota</taxon>
        <taxon>Metazoa</taxon>
        <taxon>Cnidaria</taxon>
        <taxon>Anthozoa</taxon>
        <taxon>Hexacorallia</taxon>
        <taxon>Actiniaria</taxon>
        <taxon>Actiniidae</taxon>
        <taxon>Actinia</taxon>
    </lineage>
</organism>
<feature type="compositionally biased region" description="Low complexity" evidence="1">
    <location>
        <begin position="255"/>
        <end position="281"/>
    </location>
</feature>
<feature type="signal peptide" evidence="2">
    <location>
        <begin position="1"/>
        <end position="20"/>
    </location>
</feature>
<feature type="compositionally biased region" description="Gly residues" evidence="1">
    <location>
        <begin position="214"/>
        <end position="233"/>
    </location>
</feature>
<gene>
    <name evidence="5" type="primary">LOC116300112</name>
</gene>
<feature type="compositionally biased region" description="Polar residues" evidence="1">
    <location>
        <begin position="239"/>
        <end position="249"/>
    </location>
</feature>
<feature type="chain" id="PRO_5028219639" evidence="2">
    <location>
        <begin position="21"/>
        <end position="366"/>
    </location>
</feature>
<feature type="domain" description="SCP" evidence="3">
    <location>
        <begin position="293"/>
        <end position="366"/>
    </location>
</feature>
<reference evidence="5" key="1">
    <citation type="submission" date="2025-08" db="UniProtKB">
        <authorList>
            <consortium name="RefSeq"/>
        </authorList>
    </citation>
    <scope>IDENTIFICATION</scope>
</reference>
<feature type="compositionally biased region" description="Basic and acidic residues" evidence="1">
    <location>
        <begin position="327"/>
        <end position="342"/>
    </location>
</feature>
<evidence type="ECO:0000256" key="2">
    <source>
        <dbReference type="SAM" id="SignalP"/>
    </source>
</evidence>
<dbReference type="InParanoid" id="A0A6P8IEU1"/>
<dbReference type="InterPro" id="IPR001283">
    <property type="entry name" value="CRISP-related"/>
</dbReference>
<evidence type="ECO:0000313" key="5">
    <source>
        <dbReference type="RefSeq" id="XP_031564745.1"/>
    </source>
</evidence>
<accession>A0A6P8IEU1</accession>
<keyword evidence="4" id="KW-1185">Reference proteome</keyword>
<feature type="region of interest" description="Disordered" evidence="1">
    <location>
        <begin position="153"/>
        <end position="175"/>
    </location>
</feature>
<dbReference type="InterPro" id="IPR035940">
    <property type="entry name" value="CAP_sf"/>
</dbReference>
<dbReference type="GeneID" id="116300112"/>
<evidence type="ECO:0000256" key="1">
    <source>
        <dbReference type="SAM" id="MobiDB-lite"/>
    </source>
</evidence>
<dbReference type="SUPFAM" id="SSF55797">
    <property type="entry name" value="PR-1-like"/>
    <property type="match status" value="1"/>
</dbReference>
<dbReference type="PANTHER" id="PTHR10334">
    <property type="entry name" value="CYSTEINE-RICH SECRETORY PROTEIN-RELATED"/>
    <property type="match status" value="1"/>
</dbReference>
<dbReference type="AlphaFoldDB" id="A0A6P8IEU1"/>
<protein>
    <submittedName>
        <fullName evidence="5">Uncharacterized protein LOC116300112</fullName>
    </submittedName>
</protein>
<dbReference type="InterPro" id="IPR014044">
    <property type="entry name" value="CAP_dom"/>
</dbReference>
<dbReference type="KEGG" id="aten:116300112"/>
<sequence>MVSILFIAKVLLVLNLFSFGKPLKKRHHKHLVDEARKGDSPTKRQYLYSPYRHMLHHYLRTDGRNPYARPFYYYKTGAHRRQSLPGVHPLKSFLSNPYNYEGKLTSNLPKYRMYAAEMANPKAHFDSPKTRPLNIRTTYKAGVPLQSHPSAISKAGFSMDEPSASGEQPNSADMKQGSFKIDDVSVKGFGTYQVKGDQVEVDINIRITPEEGGHTGSGGGSGEAKPTPGGGGETKPTSAPSAAESTNPQGGEVKPTSPSSGGEQSTTSSSGATTLTPSAGGNEDVSAFEQEALKAHNDYRARHDAPPMTLNKEMNKEAAEWAEELGANEKFEHSPSDKRKNQGENIAAWCDAKGETATQVTKRWYD</sequence>